<proteinExistence type="inferred from homology"/>
<dbReference type="GO" id="GO:0005737">
    <property type="term" value="C:cytoplasm"/>
    <property type="evidence" value="ECO:0007669"/>
    <property type="project" value="UniProtKB-SubCell"/>
</dbReference>
<gene>
    <name evidence="10" type="ORF">HYV66_02225</name>
</gene>
<name>A0A931YDQ4_9BACT</name>
<dbReference type="PANTHER" id="PTHR30478">
    <property type="entry name" value="DNA POLYMERASE III SUBUNIT BETA"/>
    <property type="match status" value="1"/>
</dbReference>
<dbReference type="CDD" id="cd00140">
    <property type="entry name" value="beta_clamp"/>
    <property type="match status" value="1"/>
</dbReference>
<comment type="subcellular location">
    <subcellularLocation>
        <location evidence="1">Cytoplasm</location>
    </subcellularLocation>
</comment>
<dbReference type="InterPro" id="IPR022635">
    <property type="entry name" value="DNA_polIII_beta_C"/>
</dbReference>
<evidence type="ECO:0000256" key="8">
    <source>
        <dbReference type="ARBA" id="ARBA00023125"/>
    </source>
</evidence>
<keyword evidence="3" id="KW-0963">Cytoplasm</keyword>
<evidence type="ECO:0000313" key="10">
    <source>
        <dbReference type="EMBL" id="MBI2466026.1"/>
    </source>
</evidence>
<dbReference type="Pfam" id="PF02768">
    <property type="entry name" value="DNA_pol3_beta_3"/>
    <property type="match status" value="1"/>
</dbReference>
<feature type="non-terminal residue" evidence="10">
    <location>
        <position position="1"/>
    </location>
</feature>
<evidence type="ECO:0000256" key="7">
    <source>
        <dbReference type="ARBA" id="ARBA00022932"/>
    </source>
</evidence>
<dbReference type="GO" id="GO:0009360">
    <property type="term" value="C:DNA polymerase III complex"/>
    <property type="evidence" value="ECO:0007669"/>
    <property type="project" value="InterPro"/>
</dbReference>
<dbReference type="Proteomes" id="UP000709672">
    <property type="component" value="Unassembled WGS sequence"/>
</dbReference>
<dbReference type="PANTHER" id="PTHR30478:SF0">
    <property type="entry name" value="BETA SLIDING CLAMP"/>
    <property type="match status" value="1"/>
</dbReference>
<comment type="caution">
    <text evidence="10">The sequence shown here is derived from an EMBL/GenBank/DDBJ whole genome shotgun (WGS) entry which is preliminary data.</text>
</comment>
<keyword evidence="7" id="KW-0239">DNA-directed DNA polymerase</keyword>
<evidence type="ECO:0000256" key="3">
    <source>
        <dbReference type="ARBA" id="ARBA00022490"/>
    </source>
</evidence>
<reference evidence="10" key="1">
    <citation type="submission" date="2020-07" db="EMBL/GenBank/DDBJ databases">
        <title>Huge and variable diversity of episymbiotic CPR bacteria and DPANN archaea in groundwater ecosystems.</title>
        <authorList>
            <person name="He C.Y."/>
            <person name="Keren R."/>
            <person name="Whittaker M."/>
            <person name="Farag I.F."/>
            <person name="Doudna J."/>
            <person name="Cate J.H.D."/>
            <person name="Banfield J.F."/>
        </authorList>
    </citation>
    <scope>NUCLEOTIDE SEQUENCE</scope>
    <source>
        <strain evidence="10">NC_groundwater_418_Ag_B-0.1um_45_10</strain>
    </source>
</reference>
<dbReference type="InterPro" id="IPR046938">
    <property type="entry name" value="DNA_clamp_sf"/>
</dbReference>
<protein>
    <recommendedName>
        <fullName evidence="9">DNA polymerase III beta sliding clamp C-terminal domain-containing protein</fullName>
    </recommendedName>
</protein>
<dbReference type="GO" id="GO:0008408">
    <property type="term" value="F:3'-5' exonuclease activity"/>
    <property type="evidence" value="ECO:0007669"/>
    <property type="project" value="InterPro"/>
</dbReference>
<evidence type="ECO:0000256" key="6">
    <source>
        <dbReference type="ARBA" id="ARBA00022705"/>
    </source>
</evidence>
<evidence type="ECO:0000256" key="4">
    <source>
        <dbReference type="ARBA" id="ARBA00022679"/>
    </source>
</evidence>
<accession>A0A931YDQ4</accession>
<dbReference type="InterPro" id="IPR001001">
    <property type="entry name" value="DNA_polIII_beta"/>
</dbReference>
<dbReference type="GO" id="GO:0006271">
    <property type="term" value="P:DNA strand elongation involved in DNA replication"/>
    <property type="evidence" value="ECO:0007669"/>
    <property type="project" value="TreeGrafter"/>
</dbReference>
<organism evidence="10 11">
    <name type="scientific">Candidatus Sungiibacteriota bacterium</name>
    <dbReference type="NCBI Taxonomy" id="2750080"/>
    <lineage>
        <taxon>Bacteria</taxon>
        <taxon>Candidatus Sungiibacteriota</taxon>
    </lineage>
</organism>
<dbReference type="SUPFAM" id="SSF55979">
    <property type="entry name" value="DNA clamp"/>
    <property type="match status" value="1"/>
</dbReference>
<keyword evidence="5" id="KW-0548">Nucleotidyltransferase</keyword>
<comment type="similarity">
    <text evidence="2">Belongs to the beta sliding clamp family.</text>
</comment>
<sequence>IIIEKNQIGFELGRVEVVSRLIEGNYPDYKKLIPQDFNLTVSLIKEDFVKTIKLVSLLSSRVSDIKLSFRKGKESKLVMYAADNDLGENDAEIPAEISGEDLEVKFNWKYLADGIVGLSGRTAVFNFIDETKPCLIKSPEDKDFLYLVMPIRA</sequence>
<dbReference type="GO" id="GO:0003887">
    <property type="term" value="F:DNA-directed DNA polymerase activity"/>
    <property type="evidence" value="ECO:0007669"/>
    <property type="project" value="UniProtKB-KW"/>
</dbReference>
<keyword evidence="4" id="KW-0808">Transferase</keyword>
<dbReference type="EMBL" id="JACPHQ010000027">
    <property type="protein sequence ID" value="MBI2466026.1"/>
    <property type="molecule type" value="Genomic_DNA"/>
</dbReference>
<evidence type="ECO:0000259" key="9">
    <source>
        <dbReference type="Pfam" id="PF02768"/>
    </source>
</evidence>
<evidence type="ECO:0000256" key="5">
    <source>
        <dbReference type="ARBA" id="ARBA00022695"/>
    </source>
</evidence>
<dbReference type="Gene3D" id="3.10.150.10">
    <property type="entry name" value="DNA Polymerase III, subunit A, domain 2"/>
    <property type="match status" value="2"/>
</dbReference>
<feature type="domain" description="DNA polymerase III beta sliding clamp C-terminal" evidence="9">
    <location>
        <begin position="30"/>
        <end position="152"/>
    </location>
</feature>
<evidence type="ECO:0000256" key="2">
    <source>
        <dbReference type="ARBA" id="ARBA00010752"/>
    </source>
</evidence>
<evidence type="ECO:0000313" key="11">
    <source>
        <dbReference type="Proteomes" id="UP000709672"/>
    </source>
</evidence>
<dbReference type="AlphaFoldDB" id="A0A931YDQ4"/>
<evidence type="ECO:0000256" key="1">
    <source>
        <dbReference type="ARBA" id="ARBA00004496"/>
    </source>
</evidence>
<keyword evidence="8" id="KW-0238">DNA-binding</keyword>
<dbReference type="GO" id="GO:0003677">
    <property type="term" value="F:DNA binding"/>
    <property type="evidence" value="ECO:0007669"/>
    <property type="project" value="UniProtKB-KW"/>
</dbReference>
<keyword evidence="6" id="KW-0235">DNA replication</keyword>